<evidence type="ECO:0000256" key="5">
    <source>
        <dbReference type="ARBA" id="ARBA00022840"/>
    </source>
</evidence>
<evidence type="ECO:0000256" key="9">
    <source>
        <dbReference type="ARBA" id="ARBA00034808"/>
    </source>
</evidence>
<evidence type="ECO:0000256" key="2">
    <source>
        <dbReference type="ARBA" id="ARBA00022741"/>
    </source>
</evidence>
<comment type="catalytic activity">
    <reaction evidence="8">
        <text>Couples ATP hydrolysis with the unwinding of duplex DNA by translocating in the 3'-5' direction.</text>
        <dbReference type="EC" id="5.6.2.4"/>
    </reaction>
</comment>
<dbReference type="Pfam" id="PF13361">
    <property type="entry name" value="UvrD_C"/>
    <property type="match status" value="1"/>
</dbReference>
<dbReference type="PANTHER" id="PTHR11070:SF2">
    <property type="entry name" value="ATP-DEPENDENT DNA HELICASE SRS2"/>
    <property type="match status" value="1"/>
</dbReference>
<feature type="domain" description="UvrD-like helicase C-terminal" evidence="14">
    <location>
        <begin position="300"/>
        <end position="640"/>
    </location>
</feature>
<name>A0ABX6EUG9_KLUMA</name>
<comment type="similarity">
    <text evidence="1">Belongs to the helicase family. UvrD subfamily.</text>
</comment>
<organism evidence="15 16">
    <name type="scientific">Kluyveromyces marxianus</name>
    <name type="common">Yeast</name>
    <name type="synonym">Candida kefyr</name>
    <dbReference type="NCBI Taxonomy" id="4911"/>
    <lineage>
        <taxon>Eukaryota</taxon>
        <taxon>Fungi</taxon>
        <taxon>Dikarya</taxon>
        <taxon>Ascomycota</taxon>
        <taxon>Saccharomycotina</taxon>
        <taxon>Saccharomycetes</taxon>
        <taxon>Saccharomycetales</taxon>
        <taxon>Saccharomycetaceae</taxon>
        <taxon>Kluyveromyces</taxon>
    </lineage>
</organism>
<evidence type="ECO:0000256" key="7">
    <source>
        <dbReference type="ARBA" id="ARBA00023235"/>
    </source>
</evidence>
<feature type="region of interest" description="Disordered" evidence="12">
    <location>
        <begin position="842"/>
        <end position="876"/>
    </location>
</feature>
<evidence type="ECO:0000259" key="13">
    <source>
        <dbReference type="PROSITE" id="PS51198"/>
    </source>
</evidence>
<feature type="binding site" evidence="11">
    <location>
        <begin position="28"/>
        <end position="35"/>
    </location>
    <ligand>
        <name>ATP</name>
        <dbReference type="ChEBI" id="CHEBI:30616"/>
    </ligand>
</feature>
<feature type="compositionally biased region" description="Polar residues" evidence="12">
    <location>
        <begin position="863"/>
        <end position="876"/>
    </location>
</feature>
<dbReference type="Gene3D" id="1.10.486.10">
    <property type="entry name" value="PCRA, domain 4"/>
    <property type="match status" value="1"/>
</dbReference>
<feature type="region of interest" description="Disordered" evidence="12">
    <location>
        <begin position="919"/>
        <end position="943"/>
    </location>
</feature>
<proteinExistence type="inferred from homology"/>
<evidence type="ECO:0000256" key="3">
    <source>
        <dbReference type="ARBA" id="ARBA00022801"/>
    </source>
</evidence>
<dbReference type="InterPro" id="IPR027417">
    <property type="entry name" value="P-loop_NTPase"/>
</dbReference>
<dbReference type="InterPro" id="IPR000212">
    <property type="entry name" value="DNA_helicase_UvrD/REP"/>
</dbReference>
<dbReference type="Proteomes" id="UP000422736">
    <property type="component" value="Chromosome 3"/>
</dbReference>
<evidence type="ECO:0000256" key="12">
    <source>
        <dbReference type="SAM" id="MobiDB-lite"/>
    </source>
</evidence>
<evidence type="ECO:0000313" key="15">
    <source>
        <dbReference type="EMBL" id="QGN15175.1"/>
    </source>
</evidence>
<keyword evidence="6" id="KW-0238">DNA-binding</keyword>
<dbReference type="PANTHER" id="PTHR11070">
    <property type="entry name" value="UVRD / RECB / PCRA DNA HELICASE FAMILY MEMBER"/>
    <property type="match status" value="1"/>
</dbReference>
<evidence type="ECO:0000256" key="10">
    <source>
        <dbReference type="ARBA" id="ARBA00048988"/>
    </source>
</evidence>
<evidence type="ECO:0000256" key="8">
    <source>
        <dbReference type="ARBA" id="ARBA00034617"/>
    </source>
</evidence>
<dbReference type="PROSITE" id="PS51217">
    <property type="entry name" value="UVRD_HELICASE_CTER"/>
    <property type="match status" value="1"/>
</dbReference>
<dbReference type="InterPro" id="IPR014016">
    <property type="entry name" value="UvrD-like_ATP-bd"/>
</dbReference>
<keyword evidence="3 11" id="KW-0378">Hydrolase</keyword>
<dbReference type="Pfam" id="PF00580">
    <property type="entry name" value="UvrD-helicase"/>
    <property type="match status" value="1"/>
</dbReference>
<accession>A0ABX6EUG9</accession>
<evidence type="ECO:0000256" key="11">
    <source>
        <dbReference type="PROSITE-ProRule" id="PRU00560"/>
    </source>
</evidence>
<protein>
    <recommendedName>
        <fullName evidence="9">DNA 3'-5' helicase</fullName>
        <ecNumber evidence="9">5.6.2.4</ecNumber>
    </recommendedName>
</protein>
<dbReference type="CDD" id="cd17932">
    <property type="entry name" value="DEXQc_UvrD"/>
    <property type="match status" value="1"/>
</dbReference>
<keyword evidence="2 11" id="KW-0547">Nucleotide-binding</keyword>
<dbReference type="EC" id="5.6.2.4" evidence="9"/>
<dbReference type="InterPro" id="IPR014017">
    <property type="entry name" value="DNA_helicase_UvrD-like_C"/>
</dbReference>
<evidence type="ECO:0000313" key="16">
    <source>
        <dbReference type="Proteomes" id="UP000422736"/>
    </source>
</evidence>
<keyword evidence="4 11" id="KW-0347">Helicase</keyword>
<keyword evidence="7" id="KW-0413">Isomerase</keyword>
<evidence type="ECO:0000256" key="1">
    <source>
        <dbReference type="ARBA" id="ARBA00009922"/>
    </source>
</evidence>
<dbReference type="EMBL" id="CP015056">
    <property type="protein sequence ID" value="QGN15175.1"/>
    <property type="molecule type" value="Genomic_DNA"/>
</dbReference>
<dbReference type="InterPro" id="IPR013986">
    <property type="entry name" value="DExx_box_DNA_helicase_dom_sf"/>
</dbReference>
<keyword evidence="16" id="KW-1185">Reference proteome</keyword>
<comment type="catalytic activity">
    <reaction evidence="10">
        <text>ATP + H2O = ADP + phosphate + H(+)</text>
        <dbReference type="Rhea" id="RHEA:13065"/>
        <dbReference type="ChEBI" id="CHEBI:15377"/>
        <dbReference type="ChEBI" id="CHEBI:15378"/>
        <dbReference type="ChEBI" id="CHEBI:30616"/>
        <dbReference type="ChEBI" id="CHEBI:43474"/>
        <dbReference type="ChEBI" id="CHEBI:456216"/>
        <dbReference type="EC" id="5.6.2.4"/>
    </reaction>
</comment>
<gene>
    <name evidence="15" type="primary">SRS2</name>
    <name evidence="15" type="ORF">FIM1_1863</name>
</gene>
<dbReference type="Gene3D" id="3.40.50.300">
    <property type="entry name" value="P-loop containing nucleotide triphosphate hydrolases"/>
    <property type="match status" value="3"/>
</dbReference>
<dbReference type="SUPFAM" id="SSF52540">
    <property type="entry name" value="P-loop containing nucleoside triphosphate hydrolases"/>
    <property type="match status" value="1"/>
</dbReference>
<sequence length="970" mass="110944">MEELIKGLNERQRLAVTHRETDVLQVLAGPGTGKTKVLTARFAYLVTEKKIHPLRIIMTTFTKKAANEIKERLQPILKEVGISADGLLIGTFHSICSRILRQAGHLINIPKNWSIAKSEDFSTVIKTILEDMPEYIIQSSRFTTELLDKRQNVNVIRNKIADLKSKGITPQIYLSDSTSDPAISYIYEHLQKMLLSEALLDFDDILLYTKILLENHTVWPFIKHVLVDEFQDTNDLQLELVYLLSRGSHGSCSGITAVGDPDQSIYGFRFASSDNFLKLKNRSPVEFNQVSLIENYRSAQSLLNFSDNIISQQLTERIKREPLKGQYDHRLKPFFSHFERTDSMENNETNGIAHEIIYLLSLPNLYKYSDISILVRTRRQVYDIEKSLLKRHIPYKVINSKAIWERKESGMFLDYLRVISQKHTTLATLRCLQFSTNGIGPATVKIIKQFMDSHNGECSFDALKTLCNSKTLKGEKIMQALCSFVTNIEKLQKACQTYNSYDDMKELFVQIYVLGKLYLVLDGTTEELDKKIYENKSRMVEFLESEHPTMFKIYEIFTEYQISNTDELISIKNDSDNLDDLELVYENHDNININILEVLNLFVKSVALYASEEEDFKNKSQRSSEPNEKVTVSTIHAAKGLEWPVVFIPSINEGLIPFTDKSARQRLEDLAELRQEDRSEGDESDELVNNSTKQHLKEKEEEIMDDMAKILNEERRIFFVAITRAKHLLYLSSSGKKSVFLEKCEPFYSQNTLLNDKETIEKFYNSIQKTLKEEPLKISLNKLCEDYRKYKKRRSKDLIWNGEVINSFSSIDFSCNTKPINSIGVKHAFKPASSLLSINSPTLIKNNNSTRPNTTSDVKRGETSSSNKNSDTLQANNKKRRVCIDMIFAKKTNNELKLVGKLSPKNVLSASNTTVIKPNAPKNYKVPKTLSTPTPGKQKSYAPAYTPVRNNAAYISKRKGNTGGTKIVPK</sequence>
<evidence type="ECO:0000256" key="6">
    <source>
        <dbReference type="ARBA" id="ARBA00023125"/>
    </source>
</evidence>
<feature type="compositionally biased region" description="Polar residues" evidence="12">
    <location>
        <begin position="842"/>
        <end position="856"/>
    </location>
</feature>
<dbReference type="GO" id="GO:0004386">
    <property type="term" value="F:helicase activity"/>
    <property type="evidence" value="ECO:0007669"/>
    <property type="project" value="UniProtKB-KW"/>
</dbReference>
<evidence type="ECO:0000259" key="14">
    <source>
        <dbReference type="PROSITE" id="PS51217"/>
    </source>
</evidence>
<feature type="region of interest" description="Disordered" evidence="12">
    <location>
        <begin position="674"/>
        <end position="699"/>
    </location>
</feature>
<reference evidence="15 16" key="1">
    <citation type="submission" date="2016-03" db="EMBL/GenBank/DDBJ databases">
        <title>How can Kluyveromyces marxianus grow so fast - potential evolutionary course in Saccharomyces Complex revealed by comparative genomics.</title>
        <authorList>
            <person name="Mo W."/>
            <person name="Lu W."/>
            <person name="Yang X."/>
            <person name="Qi J."/>
            <person name="Lv H."/>
        </authorList>
    </citation>
    <scope>NUCLEOTIDE SEQUENCE [LARGE SCALE GENOMIC DNA]</scope>
    <source>
        <strain evidence="15 16">FIM1</strain>
    </source>
</reference>
<dbReference type="PROSITE" id="PS51198">
    <property type="entry name" value="UVRD_HELICASE_ATP_BIND"/>
    <property type="match status" value="1"/>
</dbReference>
<evidence type="ECO:0000256" key="4">
    <source>
        <dbReference type="ARBA" id="ARBA00022806"/>
    </source>
</evidence>
<dbReference type="Gene3D" id="1.10.10.160">
    <property type="match status" value="1"/>
</dbReference>
<feature type="domain" description="UvrD-like helicase ATP-binding" evidence="13">
    <location>
        <begin position="7"/>
        <end position="299"/>
    </location>
</feature>
<keyword evidence="5 11" id="KW-0067">ATP-binding</keyword>